<keyword evidence="1" id="KW-0732">Signal</keyword>
<gene>
    <name evidence="2" type="ORF">EZS26_001789</name>
</gene>
<feature type="chain" id="PRO_5024460488" description="DUF4302 domain-containing protein" evidence="1">
    <location>
        <begin position="24"/>
        <end position="428"/>
    </location>
</feature>
<name>A0A5M8P0L3_9BACT</name>
<evidence type="ECO:0000313" key="2">
    <source>
        <dbReference type="EMBL" id="KAA6301973.1"/>
    </source>
</evidence>
<dbReference type="Proteomes" id="UP000324575">
    <property type="component" value="Unassembled WGS sequence"/>
</dbReference>
<evidence type="ECO:0000313" key="3">
    <source>
        <dbReference type="Proteomes" id="UP000324575"/>
    </source>
</evidence>
<dbReference type="InterPro" id="IPR025396">
    <property type="entry name" value="DUF4302"/>
</dbReference>
<accession>A0A5M8P0L3</accession>
<dbReference type="AlphaFoldDB" id="A0A5M8P0L3"/>
<evidence type="ECO:0008006" key="4">
    <source>
        <dbReference type="Google" id="ProtNLM"/>
    </source>
</evidence>
<organism evidence="2 3">
    <name type="scientific">Candidatus Ordinivivax streblomastigis</name>
    <dbReference type="NCBI Taxonomy" id="2540710"/>
    <lineage>
        <taxon>Bacteria</taxon>
        <taxon>Pseudomonadati</taxon>
        <taxon>Bacteroidota</taxon>
        <taxon>Bacteroidia</taxon>
        <taxon>Bacteroidales</taxon>
        <taxon>Candidatus Ordinivivax</taxon>
    </lineage>
</organism>
<dbReference type="PROSITE" id="PS51257">
    <property type="entry name" value="PROKAR_LIPOPROTEIN"/>
    <property type="match status" value="1"/>
</dbReference>
<reference evidence="2 3" key="1">
    <citation type="submission" date="2019-03" db="EMBL/GenBank/DDBJ databases">
        <title>Single cell metagenomics reveals metabolic interactions within the superorganism composed of flagellate Streblomastix strix and complex community of Bacteroidetes bacteria on its surface.</title>
        <authorList>
            <person name="Treitli S.C."/>
            <person name="Kolisko M."/>
            <person name="Husnik F."/>
            <person name="Keeling P."/>
            <person name="Hampl V."/>
        </authorList>
    </citation>
    <scope>NUCLEOTIDE SEQUENCE [LARGE SCALE GENOMIC DNA]</scope>
    <source>
        <strain evidence="2">St1</strain>
    </source>
</reference>
<protein>
    <recommendedName>
        <fullName evidence="4">DUF4302 domain-containing protein</fullName>
    </recommendedName>
</protein>
<sequence>MKSKIKFLIILWMAGLTFQSCLFQEEDIFDKSSSERLTEALENFHTTIQESPYGWKLAYDCSETSCYRFFMKFYGGDTVAILSDIKTAWNSTPAISTYSLKQSQGPVLAFNTYNEQLHFLAEPNNSGATKGGDNDFVIMKVTPDSIVLKGIKGQKKIVMHRADETDEAGYFINNTRFKNLFAKSSSSPFFSKLTFSDSVAVSFRTESNTRYITFLYKNEKDSLITNRLSYDYNGEGFNVWEPITAFGKTFSHFIWDEKEKNFYPTIDKDAKFTFTDVTPFPFAHTVDKYKGKILTLSAYSSWVKSNIFDKIFESKDYKENYKGSELIWDVKGKTYLTFLIASGSQDPANNFYMSSDIKLREDQVSFQDSEKYEGYGAGRLNNNPYFKRLKALIFGNEGFTIYEDGGDIYFINTLNSQRWLRFVVPEED</sequence>
<dbReference type="Pfam" id="PF14135">
    <property type="entry name" value="DUF4302"/>
    <property type="match status" value="1"/>
</dbReference>
<dbReference type="EMBL" id="SNRX01000011">
    <property type="protein sequence ID" value="KAA6301973.1"/>
    <property type="molecule type" value="Genomic_DNA"/>
</dbReference>
<comment type="caution">
    <text evidence="2">The sequence shown here is derived from an EMBL/GenBank/DDBJ whole genome shotgun (WGS) entry which is preliminary data.</text>
</comment>
<feature type="signal peptide" evidence="1">
    <location>
        <begin position="1"/>
        <end position="23"/>
    </location>
</feature>
<evidence type="ECO:0000256" key="1">
    <source>
        <dbReference type="SAM" id="SignalP"/>
    </source>
</evidence>
<proteinExistence type="predicted"/>